<keyword evidence="9" id="KW-1185">Reference proteome</keyword>
<proteinExistence type="inferred from homology"/>
<sequence length="125" mass="14584">MMQDSFHDCYRLLVQDVEIDCFLGVYEHEQARKRPIVVEVEMYVPHATKISRRDELAETVNYERVVETIERVVGDRRFKLVETLCGELADEIARLPGLRALKVSVTKPQPLPRAKAVRVEVWRHP</sequence>
<keyword evidence="4 6" id="KW-0289">Folate biosynthesis</keyword>
<evidence type="ECO:0000256" key="1">
    <source>
        <dbReference type="ARBA" id="ARBA00001353"/>
    </source>
</evidence>
<evidence type="ECO:0000256" key="6">
    <source>
        <dbReference type="RuleBase" id="RU362079"/>
    </source>
</evidence>
<keyword evidence="5 6" id="KW-0456">Lyase</keyword>
<evidence type="ECO:0000313" key="9">
    <source>
        <dbReference type="Proteomes" id="UP000321548"/>
    </source>
</evidence>
<dbReference type="Pfam" id="PF02152">
    <property type="entry name" value="FolB"/>
    <property type="match status" value="1"/>
</dbReference>
<comment type="pathway">
    <text evidence="2 6">Cofactor biosynthesis; tetrahydrofolate biosynthesis; 2-amino-4-hydroxy-6-hydroxymethyl-7,8-dihydropteridine diphosphate from 7,8-dihydroneopterin triphosphate: step 3/4.</text>
</comment>
<dbReference type="PANTHER" id="PTHR42844:SF1">
    <property type="entry name" value="DIHYDRONEOPTERIN ALDOLASE 1-RELATED"/>
    <property type="match status" value="1"/>
</dbReference>
<organism evidence="8 9">
    <name type="scientific">Zeimonas arvi</name>
    <dbReference type="NCBI Taxonomy" id="2498847"/>
    <lineage>
        <taxon>Bacteria</taxon>
        <taxon>Pseudomonadati</taxon>
        <taxon>Pseudomonadota</taxon>
        <taxon>Betaproteobacteria</taxon>
        <taxon>Burkholderiales</taxon>
        <taxon>Burkholderiaceae</taxon>
        <taxon>Zeimonas</taxon>
    </lineage>
</organism>
<dbReference type="GO" id="GO:0004150">
    <property type="term" value="F:dihydroneopterin aldolase activity"/>
    <property type="evidence" value="ECO:0007669"/>
    <property type="project" value="UniProtKB-UniRule"/>
</dbReference>
<dbReference type="Proteomes" id="UP000321548">
    <property type="component" value="Unassembled WGS sequence"/>
</dbReference>
<evidence type="ECO:0000259" key="7">
    <source>
        <dbReference type="SMART" id="SM00905"/>
    </source>
</evidence>
<comment type="similarity">
    <text evidence="3 6">Belongs to the DHNA family.</text>
</comment>
<dbReference type="NCBIfam" id="TIGR00526">
    <property type="entry name" value="folB_dom"/>
    <property type="match status" value="1"/>
</dbReference>
<dbReference type="SMART" id="SM00905">
    <property type="entry name" value="FolB"/>
    <property type="match status" value="1"/>
</dbReference>
<evidence type="ECO:0000256" key="3">
    <source>
        <dbReference type="ARBA" id="ARBA00005708"/>
    </source>
</evidence>
<gene>
    <name evidence="8" type="primary">folB</name>
    <name evidence="8" type="ORF">FHP08_11175</name>
</gene>
<dbReference type="InterPro" id="IPR043133">
    <property type="entry name" value="GTP-CH-I_C/QueF"/>
</dbReference>
<dbReference type="NCBIfam" id="TIGR00525">
    <property type="entry name" value="folB"/>
    <property type="match status" value="1"/>
</dbReference>
<dbReference type="PANTHER" id="PTHR42844">
    <property type="entry name" value="DIHYDRONEOPTERIN ALDOLASE 1-RELATED"/>
    <property type="match status" value="1"/>
</dbReference>
<dbReference type="GO" id="GO:0005737">
    <property type="term" value="C:cytoplasm"/>
    <property type="evidence" value="ECO:0007669"/>
    <property type="project" value="TreeGrafter"/>
</dbReference>
<dbReference type="SUPFAM" id="SSF55620">
    <property type="entry name" value="Tetrahydrobiopterin biosynthesis enzymes-like"/>
    <property type="match status" value="1"/>
</dbReference>
<name>A0A5C8NW16_9BURK</name>
<dbReference type="GO" id="GO:0046654">
    <property type="term" value="P:tetrahydrofolate biosynthetic process"/>
    <property type="evidence" value="ECO:0007669"/>
    <property type="project" value="UniProtKB-UniRule"/>
</dbReference>
<evidence type="ECO:0000313" key="8">
    <source>
        <dbReference type="EMBL" id="TXL65343.1"/>
    </source>
</evidence>
<comment type="function">
    <text evidence="6">Catalyzes the conversion of 7,8-dihydroneopterin to 6-hydroxymethyl-7,8-dihydropterin.</text>
</comment>
<dbReference type="EMBL" id="VDUY01000004">
    <property type="protein sequence ID" value="TXL65343.1"/>
    <property type="molecule type" value="Genomic_DNA"/>
</dbReference>
<evidence type="ECO:0000256" key="5">
    <source>
        <dbReference type="ARBA" id="ARBA00023239"/>
    </source>
</evidence>
<dbReference type="EC" id="4.1.2.25" evidence="6"/>
<dbReference type="UniPathway" id="UPA00077">
    <property type="reaction ID" value="UER00154"/>
</dbReference>
<dbReference type="OrthoDB" id="8774845at2"/>
<dbReference type="AlphaFoldDB" id="A0A5C8NW16"/>
<dbReference type="GO" id="GO:0046656">
    <property type="term" value="P:folic acid biosynthetic process"/>
    <property type="evidence" value="ECO:0007669"/>
    <property type="project" value="UniProtKB-UniRule"/>
</dbReference>
<dbReference type="Gene3D" id="3.30.1130.10">
    <property type="match status" value="1"/>
</dbReference>
<reference evidence="8 9" key="1">
    <citation type="submission" date="2019-06" db="EMBL/GenBank/DDBJ databases">
        <title>Quisquiliibacterium sp. nov., isolated from a maize field.</title>
        <authorList>
            <person name="Lin S.-Y."/>
            <person name="Tsai C.-F."/>
            <person name="Young C.-C."/>
        </authorList>
    </citation>
    <scope>NUCLEOTIDE SEQUENCE [LARGE SCALE GENOMIC DNA]</scope>
    <source>
        <strain evidence="8 9">CC-CFT501</strain>
    </source>
</reference>
<accession>A0A5C8NW16</accession>
<comment type="caution">
    <text evidence="8">The sequence shown here is derived from an EMBL/GenBank/DDBJ whole genome shotgun (WGS) entry which is preliminary data.</text>
</comment>
<dbReference type="RefSeq" id="WP_147704538.1">
    <property type="nucleotide sequence ID" value="NZ_VDUY01000004.1"/>
</dbReference>
<feature type="domain" description="Dihydroneopterin aldolase/epimerase" evidence="7">
    <location>
        <begin position="12"/>
        <end position="123"/>
    </location>
</feature>
<dbReference type="InterPro" id="IPR006157">
    <property type="entry name" value="FolB_dom"/>
</dbReference>
<protein>
    <recommendedName>
        <fullName evidence="6">7,8-dihydroneopterin aldolase</fullName>
        <ecNumber evidence="6">4.1.2.25</ecNumber>
    </recommendedName>
</protein>
<comment type="catalytic activity">
    <reaction evidence="1 6">
        <text>7,8-dihydroneopterin = 6-hydroxymethyl-7,8-dihydropterin + glycolaldehyde</text>
        <dbReference type="Rhea" id="RHEA:10540"/>
        <dbReference type="ChEBI" id="CHEBI:17001"/>
        <dbReference type="ChEBI" id="CHEBI:17071"/>
        <dbReference type="ChEBI" id="CHEBI:44841"/>
        <dbReference type="EC" id="4.1.2.25"/>
    </reaction>
</comment>
<dbReference type="InterPro" id="IPR006156">
    <property type="entry name" value="Dihydroneopterin_aldolase"/>
</dbReference>
<evidence type="ECO:0000256" key="2">
    <source>
        <dbReference type="ARBA" id="ARBA00005013"/>
    </source>
</evidence>
<evidence type="ECO:0000256" key="4">
    <source>
        <dbReference type="ARBA" id="ARBA00022909"/>
    </source>
</evidence>